<dbReference type="InterPro" id="IPR036457">
    <property type="entry name" value="PPM-type-like_dom_sf"/>
</dbReference>
<dbReference type="InterPro" id="IPR013656">
    <property type="entry name" value="PAS_4"/>
</dbReference>
<dbReference type="InterPro" id="IPR036097">
    <property type="entry name" value="HisK_dim/P_sf"/>
</dbReference>
<keyword evidence="4 8" id="KW-0597">Phosphoprotein</keyword>
<evidence type="ECO:0000256" key="4">
    <source>
        <dbReference type="ARBA" id="ARBA00022553"/>
    </source>
</evidence>
<dbReference type="InterPro" id="IPR005467">
    <property type="entry name" value="His_kinase_dom"/>
</dbReference>
<feature type="domain" description="PAS" evidence="11">
    <location>
        <begin position="756"/>
        <end position="791"/>
    </location>
</feature>
<feature type="domain" description="Histidine kinase" evidence="9">
    <location>
        <begin position="341"/>
        <end position="557"/>
    </location>
</feature>
<dbReference type="Pfam" id="PF00512">
    <property type="entry name" value="HisKA"/>
    <property type="match status" value="1"/>
</dbReference>
<dbReference type="Pfam" id="PF02518">
    <property type="entry name" value="HATPase_c"/>
    <property type="match status" value="1"/>
</dbReference>
<dbReference type="SMART" id="SM00448">
    <property type="entry name" value="REC"/>
    <property type="match status" value="1"/>
</dbReference>
<dbReference type="CDD" id="cd00075">
    <property type="entry name" value="HATPase"/>
    <property type="match status" value="1"/>
</dbReference>
<dbReference type="Gene3D" id="1.10.287.130">
    <property type="match status" value="1"/>
</dbReference>
<dbReference type="EMBL" id="JBHSJB010000025">
    <property type="protein sequence ID" value="MFC5057047.1"/>
    <property type="molecule type" value="Genomic_DNA"/>
</dbReference>
<gene>
    <name evidence="13" type="ORF">ACFPFM_25285</name>
</gene>
<dbReference type="InterPro" id="IPR029016">
    <property type="entry name" value="GAF-like_dom_sf"/>
</dbReference>
<evidence type="ECO:0000313" key="13">
    <source>
        <dbReference type="EMBL" id="MFC5057047.1"/>
    </source>
</evidence>
<dbReference type="SMART" id="SM00065">
    <property type="entry name" value="GAF"/>
    <property type="match status" value="1"/>
</dbReference>
<dbReference type="SUPFAM" id="SSF47384">
    <property type="entry name" value="Homodimeric domain of signal transducing histidine kinase"/>
    <property type="match status" value="1"/>
</dbReference>
<dbReference type="SMART" id="SM00331">
    <property type="entry name" value="PP2C_SIG"/>
    <property type="match status" value="1"/>
</dbReference>
<keyword evidence="6" id="KW-0418">Kinase</keyword>
<name>A0ABV9Y677_9PSEU</name>
<dbReference type="InterPro" id="IPR001789">
    <property type="entry name" value="Sig_transdc_resp-reg_receiver"/>
</dbReference>
<evidence type="ECO:0000259" key="9">
    <source>
        <dbReference type="PROSITE" id="PS50109"/>
    </source>
</evidence>
<dbReference type="InterPro" id="IPR036890">
    <property type="entry name" value="HATPase_C_sf"/>
</dbReference>
<evidence type="ECO:0000256" key="7">
    <source>
        <dbReference type="ARBA" id="ARBA00023012"/>
    </source>
</evidence>
<dbReference type="CDD" id="cd16936">
    <property type="entry name" value="HATPase_RsbW-like"/>
    <property type="match status" value="1"/>
</dbReference>
<dbReference type="SUPFAM" id="SSF55874">
    <property type="entry name" value="ATPase domain of HSP90 chaperone/DNA topoisomerase II/histidine kinase"/>
    <property type="match status" value="2"/>
</dbReference>
<dbReference type="PROSITE" id="PS50113">
    <property type="entry name" value="PAC"/>
    <property type="match status" value="1"/>
</dbReference>
<dbReference type="PANTHER" id="PTHR43547">
    <property type="entry name" value="TWO-COMPONENT HISTIDINE KINASE"/>
    <property type="match status" value="1"/>
</dbReference>
<comment type="caution">
    <text evidence="13">The sequence shown here is derived from an EMBL/GenBank/DDBJ whole genome shotgun (WGS) entry which is preliminary data.</text>
</comment>
<dbReference type="SMART" id="SM00388">
    <property type="entry name" value="HisKA"/>
    <property type="match status" value="1"/>
</dbReference>
<dbReference type="PROSITE" id="PS50110">
    <property type="entry name" value="RESPONSE_REGULATORY"/>
    <property type="match status" value="1"/>
</dbReference>
<dbReference type="SMART" id="SM00387">
    <property type="entry name" value="HATPase_c"/>
    <property type="match status" value="1"/>
</dbReference>
<dbReference type="CDD" id="cd17574">
    <property type="entry name" value="REC_OmpR"/>
    <property type="match status" value="1"/>
</dbReference>
<dbReference type="NCBIfam" id="TIGR00229">
    <property type="entry name" value="sensory_box"/>
    <property type="match status" value="1"/>
</dbReference>
<evidence type="ECO:0000256" key="2">
    <source>
        <dbReference type="ARBA" id="ARBA00004236"/>
    </source>
</evidence>
<keyword evidence="7" id="KW-0902">Two-component regulatory system</keyword>
<evidence type="ECO:0000313" key="14">
    <source>
        <dbReference type="Proteomes" id="UP001595833"/>
    </source>
</evidence>
<reference evidence="14" key="1">
    <citation type="journal article" date="2019" name="Int. J. Syst. Evol. Microbiol.">
        <title>The Global Catalogue of Microorganisms (GCM) 10K type strain sequencing project: providing services to taxonomists for standard genome sequencing and annotation.</title>
        <authorList>
            <consortium name="The Broad Institute Genomics Platform"/>
            <consortium name="The Broad Institute Genome Sequencing Center for Infectious Disease"/>
            <person name="Wu L."/>
            <person name="Ma J."/>
        </authorList>
    </citation>
    <scope>NUCLEOTIDE SEQUENCE [LARGE SCALE GENOMIC DNA]</scope>
    <source>
        <strain evidence="14">KCTC 12848</strain>
    </source>
</reference>
<dbReference type="SUPFAM" id="SSF55781">
    <property type="entry name" value="GAF domain-like"/>
    <property type="match status" value="1"/>
</dbReference>
<accession>A0ABV9Y677</accession>
<dbReference type="Pfam" id="PF08448">
    <property type="entry name" value="PAS_4"/>
    <property type="match status" value="2"/>
</dbReference>
<dbReference type="InterPro" id="IPR000700">
    <property type="entry name" value="PAS-assoc_C"/>
</dbReference>
<dbReference type="PROSITE" id="PS50109">
    <property type="entry name" value="HIS_KIN"/>
    <property type="match status" value="1"/>
</dbReference>
<evidence type="ECO:0000259" key="12">
    <source>
        <dbReference type="PROSITE" id="PS50113"/>
    </source>
</evidence>
<evidence type="ECO:0000259" key="11">
    <source>
        <dbReference type="PROSITE" id="PS50112"/>
    </source>
</evidence>
<dbReference type="CDD" id="cd00082">
    <property type="entry name" value="HisKA"/>
    <property type="match status" value="1"/>
</dbReference>
<dbReference type="InterPro" id="IPR003661">
    <property type="entry name" value="HisK_dim/P_dom"/>
</dbReference>
<dbReference type="RefSeq" id="WP_344039051.1">
    <property type="nucleotide sequence ID" value="NZ_BAAAKE010000014.1"/>
</dbReference>
<dbReference type="SUPFAM" id="SSF55785">
    <property type="entry name" value="PYP-like sensor domain (PAS domain)"/>
    <property type="match status" value="1"/>
</dbReference>
<evidence type="ECO:0000256" key="5">
    <source>
        <dbReference type="ARBA" id="ARBA00022679"/>
    </source>
</evidence>
<dbReference type="Gene3D" id="3.40.50.2300">
    <property type="match status" value="1"/>
</dbReference>
<dbReference type="Pfam" id="PF13185">
    <property type="entry name" value="GAF_2"/>
    <property type="match status" value="1"/>
</dbReference>
<evidence type="ECO:0000259" key="10">
    <source>
        <dbReference type="PROSITE" id="PS50110"/>
    </source>
</evidence>
<dbReference type="Pfam" id="PF13581">
    <property type="entry name" value="HATPase_c_2"/>
    <property type="match status" value="1"/>
</dbReference>
<protein>
    <recommendedName>
        <fullName evidence="3">histidine kinase</fullName>
        <ecNumber evidence="3">2.7.13.3</ecNumber>
    </recommendedName>
</protein>
<dbReference type="InterPro" id="IPR035965">
    <property type="entry name" value="PAS-like_dom_sf"/>
</dbReference>
<dbReference type="Gene3D" id="3.30.565.10">
    <property type="entry name" value="Histidine kinase-like ATPase, C-terminal domain"/>
    <property type="match status" value="2"/>
</dbReference>
<dbReference type="SMART" id="SM00091">
    <property type="entry name" value="PAS"/>
    <property type="match status" value="1"/>
</dbReference>
<sequence length="1367" mass="146383">MVIPADLVFPGRSEMAARMREHPWADSGTGTPDTWSVALQTAVRICLTSRFPMILWWGEELRFLYNDAYLPLLGGKHPALGKPGDRVWPEIWHTIGPMLRSVMASGEATWSEDLLLPVNRHGYWEETYWTYSYSPLHDDDGAVRGVFTAVSDTTERVVGERRLAVLHDLGAQAGTAHGVAEACDLVAAALGRAGADVPFAAIHLCPPGADEPALVATSPPGARREGAAAWPLREVLASGDPVVLRDVAERFGELPAGGWRTPPTEAVVLPLTGDAGGEPVGVMVLAASAGHALDDAYESFLQLVARQTAALVNAAIAYEDQQRRAEELAELDRAKTAFFSNVSHEFRTPLTLIMGPVQELRDRFADDEPVREELEVLHRNGLRLGKLVNTLLDFSRIEAGRVRARYEPVDLAAFTAELASVFRSAVERAGLAFEVDCPALTGPVHVDREMWEKVVLNLLSNALKYTFDGSVRVSLAEEDGHAVLTVTDTGTGVPEREVPRLFERFHRIENARSRSNEGSGIGLALVRELVGLHGGAITADSTEGEGTAFTIRLPLGHAHLPADSVVEAGGADVVVSGTAEPFVQEAMRWLPAEDAPPDGGAADGFAADGAAVRLTRSDAGAAPTRVLIADDNADMRDYLRRLLTPAYEVATVTDGRAALDAARLHRPDLVVSDVMMPRLNGLELVAALRADQRTAGVPVLLLSARAGQEASIEGLEAGADDYLVKPFSAADLLARVRANVQLARLRNHHAAWRTALTDSLHEGFFVCDEEGTVVEVNAAFTEILGYGPEGLPYALPQPWIPEDSLDIRAVLATMLDKGAGSGTVPVTHRDGHRLWVAATYSRVHDPDTGRRMFVATFRDVTAERHAVQRDSALAALSVRLSRADTVGEALSGALEELRSLWDARRAIAVTFGAAAEPEVVCAGDDVRWGDLPASLRASTDLLRAGPPLVPHADEAAHAGIALEHPRGVLVIWVDLSEHRPFSAEDRTLLVLLAGHLGQGLHRVHQIDQQRETALALQHAILGPPHLHDGFAVRYEPATRPLRVGGDWYDTIGLPDGRIGIVVGDCVGHGLQAATVMGQLRSACRALLLQNSGPAQALSALDRFAATLPGALSTTVFCGVLDPSTGELVYSAAGHPPGIVAHPGGPVELLDGGRSIPLAVRPDRPRPEATAVVPPRATLVLYTDGLVERRRRSLDEGIAAVAAAVRDGRTSPVDELATRLMTDLGPGDGYEDDVALLVYRHPAPLAVEFRAHSSELAPTRHALRAWLNRCGLDQEDIQNVLIAAGEACANAVEHAYRDAPAGVIRLAASVAADRLNLTVTDDGQWRQATPDTSGYRGRGIKVIRALAAELTIVPGPTGTTVEMDVRIS</sequence>
<dbReference type="InterPro" id="IPR011006">
    <property type="entry name" value="CheY-like_superfamily"/>
</dbReference>
<feature type="domain" description="Response regulatory" evidence="10">
    <location>
        <begin position="625"/>
        <end position="740"/>
    </location>
</feature>
<dbReference type="EC" id="2.7.13.3" evidence="3"/>
<dbReference type="SUPFAM" id="SSF52172">
    <property type="entry name" value="CheY-like"/>
    <property type="match status" value="1"/>
</dbReference>
<keyword evidence="14" id="KW-1185">Reference proteome</keyword>
<dbReference type="Gene3D" id="3.60.40.10">
    <property type="entry name" value="PPM-type phosphatase domain"/>
    <property type="match status" value="1"/>
</dbReference>
<dbReference type="InterPro" id="IPR003018">
    <property type="entry name" value="GAF"/>
</dbReference>
<feature type="modified residue" description="4-aspartylphosphate" evidence="8">
    <location>
        <position position="673"/>
    </location>
</feature>
<evidence type="ECO:0000256" key="3">
    <source>
        <dbReference type="ARBA" id="ARBA00012438"/>
    </source>
</evidence>
<keyword evidence="5" id="KW-0808">Transferase</keyword>
<proteinExistence type="predicted"/>
<dbReference type="Pfam" id="PF00072">
    <property type="entry name" value="Response_reg"/>
    <property type="match status" value="1"/>
</dbReference>
<evidence type="ECO:0000256" key="1">
    <source>
        <dbReference type="ARBA" id="ARBA00000085"/>
    </source>
</evidence>
<comment type="catalytic activity">
    <reaction evidence="1">
        <text>ATP + protein L-histidine = ADP + protein N-phospho-L-histidine.</text>
        <dbReference type="EC" id="2.7.13.3"/>
    </reaction>
</comment>
<dbReference type="CDD" id="cd00130">
    <property type="entry name" value="PAS"/>
    <property type="match status" value="1"/>
</dbReference>
<dbReference type="Pfam" id="PF07228">
    <property type="entry name" value="SpoIIE"/>
    <property type="match status" value="1"/>
</dbReference>
<dbReference type="Proteomes" id="UP001595833">
    <property type="component" value="Unassembled WGS sequence"/>
</dbReference>
<evidence type="ECO:0000256" key="8">
    <source>
        <dbReference type="PROSITE-ProRule" id="PRU00169"/>
    </source>
</evidence>
<dbReference type="Gene3D" id="3.30.450.20">
    <property type="entry name" value="PAS domain"/>
    <property type="match status" value="2"/>
</dbReference>
<feature type="domain" description="PAC" evidence="12">
    <location>
        <begin position="820"/>
        <end position="872"/>
    </location>
</feature>
<dbReference type="InterPro" id="IPR001932">
    <property type="entry name" value="PPM-type_phosphatase-like_dom"/>
</dbReference>
<dbReference type="InterPro" id="IPR004358">
    <property type="entry name" value="Sig_transdc_His_kin-like_C"/>
</dbReference>
<dbReference type="PANTHER" id="PTHR43547:SF2">
    <property type="entry name" value="HYBRID SIGNAL TRANSDUCTION HISTIDINE KINASE C"/>
    <property type="match status" value="1"/>
</dbReference>
<dbReference type="PRINTS" id="PR00344">
    <property type="entry name" value="BCTRLSENSOR"/>
</dbReference>
<dbReference type="PROSITE" id="PS50112">
    <property type="entry name" value="PAS"/>
    <property type="match status" value="1"/>
</dbReference>
<comment type="subcellular location">
    <subcellularLocation>
        <location evidence="2">Cell membrane</location>
    </subcellularLocation>
</comment>
<dbReference type="Gene3D" id="3.30.450.40">
    <property type="match status" value="1"/>
</dbReference>
<organism evidence="13 14">
    <name type="scientific">Saccharothrix xinjiangensis</name>
    <dbReference type="NCBI Taxonomy" id="204798"/>
    <lineage>
        <taxon>Bacteria</taxon>
        <taxon>Bacillati</taxon>
        <taxon>Actinomycetota</taxon>
        <taxon>Actinomycetes</taxon>
        <taxon>Pseudonocardiales</taxon>
        <taxon>Pseudonocardiaceae</taxon>
        <taxon>Saccharothrix</taxon>
    </lineage>
</organism>
<dbReference type="InterPro" id="IPR000014">
    <property type="entry name" value="PAS"/>
</dbReference>
<dbReference type="InterPro" id="IPR003594">
    <property type="entry name" value="HATPase_dom"/>
</dbReference>
<evidence type="ECO:0000256" key="6">
    <source>
        <dbReference type="ARBA" id="ARBA00022777"/>
    </source>
</evidence>